<dbReference type="Pfam" id="PF13881">
    <property type="entry name" value="Rad60-SLD_2"/>
    <property type="match status" value="1"/>
</dbReference>
<dbReference type="PROSITE" id="PS50053">
    <property type="entry name" value="UBIQUITIN_2"/>
    <property type="match status" value="1"/>
</dbReference>
<dbReference type="InterPro" id="IPR029071">
    <property type="entry name" value="Ubiquitin-like_domsf"/>
</dbReference>
<evidence type="ECO:0000259" key="1">
    <source>
        <dbReference type="PROSITE" id="PS50053"/>
    </source>
</evidence>
<feature type="domain" description="Ubiquitin-like" evidence="1">
    <location>
        <begin position="17"/>
        <end position="85"/>
    </location>
</feature>
<keyword evidence="3" id="KW-1185">Reference proteome</keyword>
<name>A0ABR4NL29_9FUNG</name>
<sequence length="112" mass="11776">MGEGAQVAAGAVPSDKINLRLLLVSGKKTDLLMNPTDTIETVCRTIASAWPVENIKILLRGKFLERPSTLASNSIATGDTTVVHLLVKNDAAPQAAAVKDSEKSMGCSCILL</sequence>
<protein>
    <recommendedName>
        <fullName evidence="1">Ubiquitin-like domain-containing protein</fullName>
    </recommendedName>
</protein>
<dbReference type="Proteomes" id="UP001527925">
    <property type="component" value="Unassembled WGS sequence"/>
</dbReference>
<organism evidence="2 3">
    <name type="scientific">Polyrhizophydium stewartii</name>
    <dbReference type="NCBI Taxonomy" id="2732419"/>
    <lineage>
        <taxon>Eukaryota</taxon>
        <taxon>Fungi</taxon>
        <taxon>Fungi incertae sedis</taxon>
        <taxon>Chytridiomycota</taxon>
        <taxon>Chytridiomycota incertae sedis</taxon>
        <taxon>Chytridiomycetes</taxon>
        <taxon>Rhizophydiales</taxon>
        <taxon>Rhizophydiales incertae sedis</taxon>
        <taxon>Polyrhizophydium</taxon>
    </lineage>
</organism>
<dbReference type="Gene3D" id="3.10.20.90">
    <property type="entry name" value="Phosphatidylinositol 3-kinase Catalytic Subunit, Chain A, domain 1"/>
    <property type="match status" value="1"/>
</dbReference>
<proteinExistence type="predicted"/>
<accession>A0ABR4NL29</accession>
<gene>
    <name evidence="2" type="ORF">HK105_200306</name>
</gene>
<dbReference type="InterPro" id="IPR039540">
    <property type="entry name" value="UBL3-like_ubiquitin_dom"/>
</dbReference>
<dbReference type="InterPro" id="IPR000626">
    <property type="entry name" value="Ubiquitin-like_dom"/>
</dbReference>
<dbReference type="EMBL" id="JADGIZ020000001">
    <property type="protein sequence ID" value="KAL2920238.1"/>
    <property type="molecule type" value="Genomic_DNA"/>
</dbReference>
<dbReference type="SUPFAM" id="SSF54236">
    <property type="entry name" value="Ubiquitin-like"/>
    <property type="match status" value="1"/>
</dbReference>
<evidence type="ECO:0000313" key="2">
    <source>
        <dbReference type="EMBL" id="KAL2920238.1"/>
    </source>
</evidence>
<comment type="caution">
    <text evidence="2">The sequence shown here is derived from an EMBL/GenBank/DDBJ whole genome shotgun (WGS) entry which is preliminary data.</text>
</comment>
<reference evidence="2 3" key="1">
    <citation type="submission" date="2023-09" db="EMBL/GenBank/DDBJ databases">
        <title>Pangenome analysis of Batrachochytrium dendrobatidis and related Chytrids.</title>
        <authorList>
            <person name="Yacoub M.N."/>
            <person name="Stajich J.E."/>
            <person name="James T.Y."/>
        </authorList>
    </citation>
    <scope>NUCLEOTIDE SEQUENCE [LARGE SCALE GENOMIC DNA]</scope>
    <source>
        <strain evidence="2 3">JEL0888</strain>
    </source>
</reference>
<evidence type="ECO:0000313" key="3">
    <source>
        <dbReference type="Proteomes" id="UP001527925"/>
    </source>
</evidence>